<proteinExistence type="predicted"/>
<feature type="domain" description="Hpc2-related" evidence="1">
    <location>
        <begin position="7"/>
        <end position="45"/>
    </location>
</feature>
<dbReference type="EMBL" id="MU801980">
    <property type="protein sequence ID" value="KAJ3984762.1"/>
    <property type="molecule type" value="Genomic_DNA"/>
</dbReference>
<accession>A0AA38UUG9</accession>
<reference evidence="2" key="1">
    <citation type="submission" date="2022-08" db="EMBL/GenBank/DDBJ databases">
        <authorList>
            <consortium name="DOE Joint Genome Institute"/>
            <person name="Min B."/>
            <person name="Riley R."/>
            <person name="Sierra-Patev S."/>
            <person name="Naranjo-Ortiz M."/>
            <person name="Looney B."/>
            <person name="Konkel Z."/>
            <person name="Slot J.C."/>
            <person name="Sakamoto Y."/>
            <person name="Steenwyk J.L."/>
            <person name="Rokas A."/>
            <person name="Carro J."/>
            <person name="Camarero S."/>
            <person name="Ferreira P."/>
            <person name="Molpeceres G."/>
            <person name="Ruiz-Duenas F.J."/>
            <person name="Serrano A."/>
            <person name="Henrissat B."/>
            <person name="Drula E."/>
            <person name="Hughes K.W."/>
            <person name="Mata J.L."/>
            <person name="Ishikawa N.K."/>
            <person name="Vargas-Isla R."/>
            <person name="Ushijima S."/>
            <person name="Smith C.A."/>
            <person name="Ahrendt S."/>
            <person name="Andreopoulos W."/>
            <person name="He G."/>
            <person name="Labutti K."/>
            <person name="Lipzen A."/>
            <person name="Ng V."/>
            <person name="Sandor L."/>
            <person name="Barry K."/>
            <person name="Martinez A.T."/>
            <person name="Xiao Y."/>
            <person name="Gibbons J.G."/>
            <person name="Terashima K."/>
            <person name="Hibbett D.S."/>
            <person name="Grigoriev I.V."/>
        </authorList>
    </citation>
    <scope>NUCLEOTIDE SEQUENCE</scope>
    <source>
        <strain evidence="2">TFB7829</strain>
    </source>
</reference>
<dbReference type="Pfam" id="PF08729">
    <property type="entry name" value="HUN"/>
    <property type="match status" value="1"/>
</dbReference>
<evidence type="ECO:0000313" key="3">
    <source>
        <dbReference type="Proteomes" id="UP001163850"/>
    </source>
</evidence>
<dbReference type="Proteomes" id="UP001163850">
    <property type="component" value="Unassembled WGS sequence"/>
</dbReference>
<evidence type="ECO:0000259" key="1">
    <source>
        <dbReference type="Pfam" id="PF08729"/>
    </source>
</evidence>
<dbReference type="InterPro" id="IPR014840">
    <property type="entry name" value="HRD"/>
</dbReference>
<sequence>MTNNSASEYYDVSDPFIDDSELAVDDRKFSAQTKQRGFYVSSGEVTLMKDRDGFLNSVFLFTHLSRKVTEETEI</sequence>
<dbReference type="AlphaFoldDB" id="A0AA38UUG9"/>
<evidence type="ECO:0000313" key="2">
    <source>
        <dbReference type="EMBL" id="KAJ3984762.1"/>
    </source>
</evidence>
<name>A0AA38UUG9_9AGAR</name>
<gene>
    <name evidence="2" type="ORF">F5890DRAFT_1514973</name>
</gene>
<organism evidence="2 3">
    <name type="scientific">Lentinula detonsa</name>
    <dbReference type="NCBI Taxonomy" id="2804962"/>
    <lineage>
        <taxon>Eukaryota</taxon>
        <taxon>Fungi</taxon>
        <taxon>Dikarya</taxon>
        <taxon>Basidiomycota</taxon>
        <taxon>Agaricomycotina</taxon>
        <taxon>Agaricomycetes</taxon>
        <taxon>Agaricomycetidae</taxon>
        <taxon>Agaricales</taxon>
        <taxon>Marasmiineae</taxon>
        <taxon>Omphalotaceae</taxon>
        <taxon>Lentinula</taxon>
    </lineage>
</organism>
<comment type="caution">
    <text evidence="2">The sequence shown here is derived from an EMBL/GenBank/DDBJ whole genome shotgun (WGS) entry which is preliminary data.</text>
</comment>
<protein>
    <recommendedName>
        <fullName evidence="1">Hpc2-related domain-containing protein</fullName>
    </recommendedName>
</protein>